<feature type="compositionally biased region" description="Polar residues" evidence="1">
    <location>
        <begin position="25"/>
        <end position="34"/>
    </location>
</feature>
<feature type="compositionally biased region" description="Basic and acidic residues" evidence="1">
    <location>
        <begin position="68"/>
        <end position="83"/>
    </location>
</feature>
<dbReference type="HOGENOM" id="CLU_2454651_0_0_1"/>
<feature type="region of interest" description="Disordered" evidence="1">
    <location>
        <begin position="1"/>
        <end position="89"/>
    </location>
</feature>
<sequence>MFHGNSAARRSLPSTHNGSPLAPRNTASTPSASTPLIDPLQAAAADADDGLKSIPPAGTRRGTPLLRHPVDVEPRIPFDREPDPLPPLC</sequence>
<comment type="caution">
    <text evidence="2">The sequence shown here is derived from an EMBL/GenBank/DDBJ whole genome shotgun (WGS) entry which is preliminary data.</text>
</comment>
<evidence type="ECO:0000313" key="2">
    <source>
        <dbReference type="EMBL" id="KDN59967.1"/>
    </source>
</evidence>
<proteinExistence type="predicted"/>
<name>A0A066WTG7_COLSU</name>
<accession>A0A066WTG7</accession>
<organism evidence="2 3">
    <name type="scientific">Colletotrichum sublineola</name>
    <name type="common">Sorghum anthracnose fungus</name>
    <dbReference type="NCBI Taxonomy" id="1173701"/>
    <lineage>
        <taxon>Eukaryota</taxon>
        <taxon>Fungi</taxon>
        <taxon>Dikarya</taxon>
        <taxon>Ascomycota</taxon>
        <taxon>Pezizomycotina</taxon>
        <taxon>Sordariomycetes</taxon>
        <taxon>Hypocreomycetidae</taxon>
        <taxon>Glomerellales</taxon>
        <taxon>Glomerellaceae</taxon>
        <taxon>Colletotrichum</taxon>
        <taxon>Colletotrichum graminicola species complex</taxon>
    </lineage>
</organism>
<dbReference type="AlphaFoldDB" id="A0A066WTG7"/>
<gene>
    <name evidence="2" type="ORF">CSUB01_09195</name>
</gene>
<dbReference type="EMBL" id="JMSE01001564">
    <property type="protein sequence ID" value="KDN59967.1"/>
    <property type="molecule type" value="Genomic_DNA"/>
</dbReference>
<reference evidence="3" key="1">
    <citation type="journal article" date="2014" name="Genome Announc.">
        <title>Draft genome sequence of Colletotrichum sublineola, a destructive pathogen of cultivated sorghum.</title>
        <authorList>
            <person name="Baroncelli R."/>
            <person name="Sanz-Martin J.M."/>
            <person name="Rech G.E."/>
            <person name="Sukno S.A."/>
            <person name="Thon M.R."/>
        </authorList>
    </citation>
    <scope>NUCLEOTIDE SEQUENCE [LARGE SCALE GENOMIC DNA]</scope>
    <source>
        <strain evidence="3">TX430BB</strain>
    </source>
</reference>
<dbReference type="Proteomes" id="UP000027238">
    <property type="component" value="Unassembled WGS sequence"/>
</dbReference>
<evidence type="ECO:0000313" key="3">
    <source>
        <dbReference type="Proteomes" id="UP000027238"/>
    </source>
</evidence>
<keyword evidence="3" id="KW-1185">Reference proteome</keyword>
<protein>
    <submittedName>
        <fullName evidence="2">Uncharacterized protein</fullName>
    </submittedName>
</protein>
<evidence type="ECO:0000256" key="1">
    <source>
        <dbReference type="SAM" id="MobiDB-lite"/>
    </source>
</evidence>